<gene>
    <name evidence="2" type="ORF">P3X46_004636</name>
</gene>
<reference evidence="2" key="1">
    <citation type="journal article" date="2023" name="Plant Biotechnol. J.">
        <title>Chromosome-level wild Hevea brasiliensis genome provides new tools for genomic-assisted breeding and valuable loci to elevate rubber yield.</title>
        <authorList>
            <person name="Cheng H."/>
            <person name="Song X."/>
            <person name="Hu Y."/>
            <person name="Wu T."/>
            <person name="Yang Q."/>
            <person name="An Z."/>
            <person name="Feng S."/>
            <person name="Deng Z."/>
            <person name="Wu W."/>
            <person name="Zeng X."/>
            <person name="Tu M."/>
            <person name="Wang X."/>
            <person name="Huang H."/>
        </authorList>
    </citation>
    <scope>NUCLEOTIDE SEQUENCE</scope>
    <source>
        <strain evidence="2">MT/VB/25A 57/8</strain>
    </source>
</reference>
<keyword evidence="1" id="KW-0812">Transmembrane</keyword>
<sequence length="413" mass="47754">MEGNQCETYRPPIREVPLTLKGRKNYDRYFKPRAVSIGPLHHGKDELAPAEKFKERLVAEFIKASGRTKDFLHQMIEKDIERFKDCYEKKVIRKYSNEKLAQILFVDGCAVLQFIHYKKLEKLKQHNIKNDLAAFAAQDLFLLENQLPFEVLDLLMNHSEHGVDLRESIQHFVDMNMAVHPKEGLNLYSQPTHLLDLLRTRLLLPHEGNLDVAIDIPVSKWPTFRNIMELKAAGIHVKRSNTSCLKDTHFKSRFLKAILELPSMIVDDSTAPKFLNLVAYEMCPEFPNEFEVSSYLCFMDSLIDHPEDVKELRKANILHNLLGSDEEVSTLFNEISTDLVPNPNAYSFVKQQIQLHYDKTWKTWIAQGYHDHFSSPWTFLAFMAAIIGLILSFIQALPSLKPDHCLKVCTNHP</sequence>
<keyword evidence="1" id="KW-0472">Membrane</keyword>
<accession>A0ABQ9MXC7</accession>
<dbReference type="InterPro" id="IPR004158">
    <property type="entry name" value="DUF247_pln"/>
</dbReference>
<dbReference type="Proteomes" id="UP001174677">
    <property type="component" value="Chromosome 3"/>
</dbReference>
<evidence type="ECO:0000313" key="2">
    <source>
        <dbReference type="EMBL" id="KAJ9184952.1"/>
    </source>
</evidence>
<dbReference type="EMBL" id="JARPOI010000003">
    <property type="protein sequence ID" value="KAJ9184952.1"/>
    <property type="molecule type" value="Genomic_DNA"/>
</dbReference>
<keyword evidence="1" id="KW-1133">Transmembrane helix</keyword>
<dbReference type="PANTHER" id="PTHR31549">
    <property type="entry name" value="PROTEIN, PUTATIVE (DUF247)-RELATED-RELATED"/>
    <property type="match status" value="1"/>
</dbReference>
<evidence type="ECO:0000313" key="3">
    <source>
        <dbReference type="Proteomes" id="UP001174677"/>
    </source>
</evidence>
<organism evidence="2 3">
    <name type="scientific">Hevea brasiliensis</name>
    <name type="common">Para rubber tree</name>
    <name type="synonym">Siphonia brasiliensis</name>
    <dbReference type="NCBI Taxonomy" id="3981"/>
    <lineage>
        <taxon>Eukaryota</taxon>
        <taxon>Viridiplantae</taxon>
        <taxon>Streptophyta</taxon>
        <taxon>Embryophyta</taxon>
        <taxon>Tracheophyta</taxon>
        <taxon>Spermatophyta</taxon>
        <taxon>Magnoliopsida</taxon>
        <taxon>eudicotyledons</taxon>
        <taxon>Gunneridae</taxon>
        <taxon>Pentapetalae</taxon>
        <taxon>rosids</taxon>
        <taxon>fabids</taxon>
        <taxon>Malpighiales</taxon>
        <taxon>Euphorbiaceae</taxon>
        <taxon>Crotonoideae</taxon>
        <taxon>Micrandreae</taxon>
        <taxon>Hevea</taxon>
    </lineage>
</organism>
<protein>
    <submittedName>
        <fullName evidence="2">Uncharacterized protein</fullName>
    </submittedName>
</protein>
<feature type="transmembrane region" description="Helical" evidence="1">
    <location>
        <begin position="377"/>
        <end position="397"/>
    </location>
</feature>
<dbReference type="Pfam" id="PF03140">
    <property type="entry name" value="DUF247"/>
    <property type="match status" value="1"/>
</dbReference>
<name>A0ABQ9MXC7_HEVBR</name>
<dbReference type="PANTHER" id="PTHR31549:SF191">
    <property type="entry name" value="DUF247 DOMAIN PROTEIN"/>
    <property type="match status" value="1"/>
</dbReference>
<evidence type="ECO:0000256" key="1">
    <source>
        <dbReference type="SAM" id="Phobius"/>
    </source>
</evidence>
<comment type="caution">
    <text evidence="2">The sequence shown here is derived from an EMBL/GenBank/DDBJ whole genome shotgun (WGS) entry which is preliminary data.</text>
</comment>
<proteinExistence type="predicted"/>
<keyword evidence="3" id="KW-1185">Reference proteome</keyword>